<reference evidence="1 2" key="1">
    <citation type="journal article" date="2020" name="Appl. Microbiol. Biotechnol.">
        <title>Targeted gene deletion in Brettanomyces bruxellensis with an expression-free CRISPR-Cas9 system.</title>
        <authorList>
            <person name="Varela C."/>
            <person name="Bartel C."/>
            <person name="Onetto C."/>
            <person name="Borneman A."/>
        </authorList>
    </citation>
    <scope>NUCLEOTIDE SEQUENCE [LARGE SCALE GENOMIC DNA]</scope>
    <source>
        <strain evidence="1 2">AWRI1613</strain>
    </source>
</reference>
<dbReference type="AlphaFoldDB" id="A0A8H6BPW7"/>
<proteinExistence type="predicted"/>
<evidence type="ECO:0000313" key="1">
    <source>
        <dbReference type="EMBL" id="KAF6015770.1"/>
    </source>
</evidence>
<gene>
    <name evidence="1" type="ORF">HII12_000562</name>
</gene>
<sequence length="130" mass="15365">MQLKYDNSFKDITKYMNDHETENTRLIDEIKEDLLVQEASVENGHARTLKEIDEQLDRRLDDRVRIFENPIKDNTKEITTLNSKENSRENNYKLLNEDTKKVNIAVNLIKNKLEKQGEKLLSCNNRINIC</sequence>
<dbReference type="Proteomes" id="UP000568158">
    <property type="component" value="Unassembled WGS sequence"/>
</dbReference>
<accession>A0A8H6BPW7</accession>
<name>A0A8H6BPW7_DEKBR</name>
<protein>
    <submittedName>
        <fullName evidence="1">Uncharacterized protein</fullName>
    </submittedName>
</protein>
<evidence type="ECO:0000313" key="2">
    <source>
        <dbReference type="Proteomes" id="UP000568158"/>
    </source>
</evidence>
<organism evidence="1 2">
    <name type="scientific">Dekkera bruxellensis</name>
    <name type="common">Brettanomyces custersii</name>
    <dbReference type="NCBI Taxonomy" id="5007"/>
    <lineage>
        <taxon>Eukaryota</taxon>
        <taxon>Fungi</taxon>
        <taxon>Dikarya</taxon>
        <taxon>Ascomycota</taxon>
        <taxon>Saccharomycotina</taxon>
        <taxon>Pichiomycetes</taxon>
        <taxon>Pichiales</taxon>
        <taxon>Pichiaceae</taxon>
        <taxon>Brettanomyces</taxon>
    </lineage>
</organism>
<comment type="caution">
    <text evidence="1">The sequence shown here is derived from an EMBL/GenBank/DDBJ whole genome shotgun (WGS) entry which is preliminary data.</text>
</comment>
<dbReference type="EMBL" id="JABCYN010000007">
    <property type="protein sequence ID" value="KAF6015770.1"/>
    <property type="molecule type" value="Genomic_DNA"/>
</dbReference>